<dbReference type="Gene3D" id="3.30.460.10">
    <property type="entry name" value="Beta Polymerase, domain 2"/>
    <property type="match status" value="1"/>
</dbReference>
<dbReference type="FunFam" id="3.10.20.30:FF:000002">
    <property type="entry name" value="GTP pyrophosphokinase (RelA/SpoT)"/>
    <property type="match status" value="1"/>
</dbReference>
<dbReference type="SUPFAM" id="SSF55021">
    <property type="entry name" value="ACT-like"/>
    <property type="match status" value="1"/>
</dbReference>
<comment type="similarity">
    <text evidence="1">Belongs to the RelA/SpoT family.</text>
</comment>
<evidence type="ECO:0000313" key="4">
    <source>
        <dbReference type="Proteomes" id="UP000019402"/>
    </source>
</evidence>
<feature type="domain" description="TGS" evidence="2">
    <location>
        <begin position="225"/>
        <end position="286"/>
    </location>
</feature>
<keyword evidence="4" id="KW-1185">Reference proteome</keyword>
<dbReference type="Pfam" id="PF13291">
    <property type="entry name" value="ACT_4"/>
    <property type="match status" value="1"/>
</dbReference>
<dbReference type="Gene3D" id="3.10.20.30">
    <property type="match status" value="1"/>
</dbReference>
<sequence>MYAPLAHRLGLYAIKTELEDLSLKYEHPSIYQDITNKIESKELKNKDILDKFTAPIRTSLDNAGIKYELKTRPKSIYSTWDKMQKKNIAVDEIYDVLAIRIIFKSSDEIPEKSQCWNIYSLITDIYKPKPDRLRDWVSTPKANGYEALHATVMGPAGKWVEIQIRSERMDEIAERGFAAHYKYKGAHEKESELDNWLQRIRDMLANPVSDSLEFLDDFKLNLFASEIMIFTPKGQVKILPKGATALDFAFEIHTHLGYKCIGAKVNYKLVPASYVLKSGDQVEILTSEKQEPKYDWIKIVTTAKAKTAIKDAFKKERKECITKGEKIVEDALNKKKLTTNNKILSKILRYYHIEKKEDLYFQLGNGSITLKNLDKILREKTSNKWIKYWGLSFGGKKVKSEPDKKIDKRKPIVLNDETDKASYIIASCCNPIPGDDVVGYVDDEEKVILHSRKCPIAIKLMSSQGNQLVSAQWTTQKLLSFLAIINLTGIDQIGIVSKMTKVISDDQNVNMRSIHVESHDGIFEGSIYLYIHNVEDLNNLIYRLMKIKGVHTVTRQERIQK</sequence>
<dbReference type="AlphaFoldDB" id="W7YLD3"/>
<dbReference type="SUPFAM" id="SSF81301">
    <property type="entry name" value="Nucleotidyltransferase"/>
    <property type="match status" value="1"/>
</dbReference>
<dbReference type="InterPro" id="IPR002912">
    <property type="entry name" value="ACT_dom"/>
</dbReference>
<accession>W7YLD3</accession>
<evidence type="ECO:0000313" key="3">
    <source>
        <dbReference type="EMBL" id="GAF03159.1"/>
    </source>
</evidence>
<dbReference type="STRING" id="869213.GCA_000517085_02503"/>
<dbReference type="Proteomes" id="UP000019402">
    <property type="component" value="Unassembled WGS sequence"/>
</dbReference>
<dbReference type="GO" id="GO:0015969">
    <property type="term" value="P:guanosine tetraphosphate metabolic process"/>
    <property type="evidence" value="ECO:0007669"/>
    <property type="project" value="InterPro"/>
</dbReference>
<name>W7YLD3_9BACT</name>
<dbReference type="Gene3D" id="3.30.70.260">
    <property type="match status" value="1"/>
</dbReference>
<dbReference type="InterPro" id="IPR004095">
    <property type="entry name" value="TGS"/>
</dbReference>
<dbReference type="InterPro" id="IPR043519">
    <property type="entry name" value="NT_sf"/>
</dbReference>
<protein>
    <submittedName>
        <fullName evidence="3">GTP pyrophosphokinase</fullName>
    </submittedName>
</protein>
<dbReference type="EMBL" id="BAMD01000018">
    <property type="protein sequence ID" value="GAF03159.1"/>
    <property type="molecule type" value="Genomic_DNA"/>
</dbReference>
<dbReference type="Gene3D" id="1.10.3210.10">
    <property type="entry name" value="Hypothetical protein af1432"/>
    <property type="match status" value="1"/>
</dbReference>
<evidence type="ECO:0000259" key="2">
    <source>
        <dbReference type="PROSITE" id="PS51880"/>
    </source>
</evidence>
<keyword evidence="3" id="KW-0808">Transferase</keyword>
<dbReference type="CDD" id="cd05399">
    <property type="entry name" value="NT_Rel-Spo_like"/>
    <property type="match status" value="1"/>
</dbReference>
<dbReference type="PANTHER" id="PTHR21262:SF31">
    <property type="entry name" value="GTP PYROPHOSPHOKINASE"/>
    <property type="match status" value="1"/>
</dbReference>
<dbReference type="GO" id="GO:0016301">
    <property type="term" value="F:kinase activity"/>
    <property type="evidence" value="ECO:0007669"/>
    <property type="project" value="UniProtKB-KW"/>
</dbReference>
<dbReference type="PROSITE" id="PS51880">
    <property type="entry name" value="TGS"/>
    <property type="match status" value="1"/>
</dbReference>
<dbReference type="InterPro" id="IPR033655">
    <property type="entry name" value="TGS_RelA/SpoT"/>
</dbReference>
<dbReference type="GO" id="GO:0005886">
    <property type="term" value="C:plasma membrane"/>
    <property type="evidence" value="ECO:0007669"/>
    <property type="project" value="TreeGrafter"/>
</dbReference>
<evidence type="ECO:0000256" key="1">
    <source>
        <dbReference type="ARBA" id="ARBA00007476"/>
    </source>
</evidence>
<dbReference type="Pfam" id="PF04607">
    <property type="entry name" value="RelA_SpoT"/>
    <property type="match status" value="1"/>
</dbReference>
<dbReference type="SUPFAM" id="SSF81271">
    <property type="entry name" value="TGS-like"/>
    <property type="match status" value="1"/>
</dbReference>
<dbReference type="InterPro" id="IPR045865">
    <property type="entry name" value="ACT-like_dom_sf"/>
</dbReference>
<gene>
    <name evidence="3" type="ORF">JCM21142_41823</name>
</gene>
<reference evidence="3 4" key="1">
    <citation type="journal article" date="2014" name="Genome Announc.">
        <title>Draft Genome Sequence of Cytophaga fermentans JCM 21142T, a Facultative Anaerobe Isolated from Marine Mud.</title>
        <authorList>
            <person name="Starns D."/>
            <person name="Oshima K."/>
            <person name="Suda W."/>
            <person name="Iino T."/>
            <person name="Yuki M."/>
            <person name="Inoue J."/>
            <person name="Kitamura K."/>
            <person name="Iida T."/>
            <person name="Darby A."/>
            <person name="Hattori M."/>
            <person name="Ohkuma M."/>
        </authorList>
    </citation>
    <scope>NUCLEOTIDE SEQUENCE [LARGE SCALE GENOMIC DNA]</scope>
    <source>
        <strain evidence="3 4">JCM 21142</strain>
    </source>
</reference>
<dbReference type="InterPro" id="IPR045600">
    <property type="entry name" value="RelA/SpoT_AH_RIS"/>
</dbReference>
<dbReference type="eggNOG" id="COG0317">
    <property type="taxonomic scope" value="Bacteria"/>
</dbReference>
<organism evidence="3 4">
    <name type="scientific">Saccharicrinis fermentans DSM 9555 = JCM 21142</name>
    <dbReference type="NCBI Taxonomy" id="869213"/>
    <lineage>
        <taxon>Bacteria</taxon>
        <taxon>Pseudomonadati</taxon>
        <taxon>Bacteroidota</taxon>
        <taxon>Bacteroidia</taxon>
        <taxon>Marinilabiliales</taxon>
        <taxon>Marinilabiliaceae</taxon>
        <taxon>Saccharicrinis</taxon>
    </lineage>
</organism>
<dbReference type="Pfam" id="PF02824">
    <property type="entry name" value="TGS"/>
    <property type="match status" value="1"/>
</dbReference>
<comment type="caution">
    <text evidence="3">The sequence shown here is derived from an EMBL/GenBank/DDBJ whole genome shotgun (WGS) entry which is preliminary data.</text>
</comment>
<keyword evidence="3" id="KW-0418">Kinase</keyword>
<dbReference type="InterPro" id="IPR012676">
    <property type="entry name" value="TGS-like"/>
</dbReference>
<dbReference type="InterPro" id="IPR007685">
    <property type="entry name" value="RelA_SpoT"/>
</dbReference>
<dbReference type="CDD" id="cd01668">
    <property type="entry name" value="TGS_RSH"/>
    <property type="match status" value="1"/>
</dbReference>
<dbReference type="SMART" id="SM00954">
    <property type="entry name" value="RelA_SpoT"/>
    <property type="match status" value="1"/>
</dbReference>
<dbReference type="InterPro" id="IPR012675">
    <property type="entry name" value="Beta-grasp_dom_sf"/>
</dbReference>
<dbReference type="Pfam" id="PF19296">
    <property type="entry name" value="RelA_AH_RIS"/>
    <property type="match status" value="1"/>
</dbReference>
<dbReference type="PANTHER" id="PTHR21262">
    <property type="entry name" value="GUANOSINE-3',5'-BIS DIPHOSPHATE 3'-PYROPHOSPHOHYDROLASE"/>
    <property type="match status" value="1"/>
</dbReference>
<proteinExistence type="inferred from homology"/>